<dbReference type="AlphaFoldDB" id="A0A7Y9IBB9"/>
<dbReference type="Proteomes" id="UP000569914">
    <property type="component" value="Unassembled WGS sequence"/>
</dbReference>
<dbReference type="RefSeq" id="WP_218871546.1">
    <property type="nucleotide sequence ID" value="NZ_JACCBU010000001.1"/>
</dbReference>
<dbReference type="Pfam" id="PF02518">
    <property type="entry name" value="HATPase_c"/>
    <property type="match status" value="1"/>
</dbReference>
<keyword evidence="7" id="KW-0067">ATP-binding</keyword>
<dbReference type="PANTHER" id="PTHR24421:SF10">
    <property type="entry name" value="NITRATE_NITRITE SENSOR PROTEIN NARQ"/>
    <property type="match status" value="1"/>
</dbReference>
<dbReference type="GO" id="GO:0005524">
    <property type="term" value="F:ATP binding"/>
    <property type="evidence" value="ECO:0007669"/>
    <property type="project" value="UniProtKB-KW"/>
</dbReference>
<feature type="transmembrane region" description="Helical" evidence="9">
    <location>
        <begin position="133"/>
        <end position="165"/>
    </location>
</feature>
<dbReference type="InterPro" id="IPR050482">
    <property type="entry name" value="Sensor_HK_TwoCompSys"/>
</dbReference>
<gene>
    <name evidence="13" type="ORF">BKA15_004760</name>
</gene>
<keyword evidence="9" id="KW-0812">Transmembrane</keyword>
<dbReference type="InterPro" id="IPR003594">
    <property type="entry name" value="HATPase_dom"/>
</dbReference>
<dbReference type="Pfam" id="PF07730">
    <property type="entry name" value="HisKA_3"/>
    <property type="match status" value="1"/>
</dbReference>
<keyword evidence="14" id="KW-1185">Reference proteome</keyword>
<keyword evidence="4" id="KW-0808">Transferase</keyword>
<protein>
    <recommendedName>
        <fullName evidence="2">histidine kinase</fullName>
        <ecNumber evidence="2">2.7.13.3</ecNumber>
    </recommendedName>
</protein>
<keyword evidence="9" id="KW-0472">Membrane</keyword>
<evidence type="ECO:0000259" key="10">
    <source>
        <dbReference type="Pfam" id="PF02518"/>
    </source>
</evidence>
<dbReference type="SUPFAM" id="SSF55874">
    <property type="entry name" value="ATPase domain of HSP90 chaperone/DNA topoisomerase II/histidine kinase"/>
    <property type="match status" value="1"/>
</dbReference>
<comment type="catalytic activity">
    <reaction evidence="1">
        <text>ATP + protein L-histidine = ADP + protein N-phospho-L-histidine.</text>
        <dbReference type="EC" id="2.7.13.3"/>
    </reaction>
</comment>
<evidence type="ECO:0000256" key="3">
    <source>
        <dbReference type="ARBA" id="ARBA00022553"/>
    </source>
</evidence>
<evidence type="ECO:0000256" key="8">
    <source>
        <dbReference type="ARBA" id="ARBA00023012"/>
    </source>
</evidence>
<keyword evidence="9" id="KW-1133">Transmembrane helix</keyword>
<dbReference type="PANTHER" id="PTHR24421">
    <property type="entry name" value="NITRATE/NITRITE SENSOR PROTEIN NARX-RELATED"/>
    <property type="match status" value="1"/>
</dbReference>
<feature type="domain" description="Histidine kinase/HSP90-like ATPase" evidence="10">
    <location>
        <begin position="338"/>
        <end position="424"/>
    </location>
</feature>
<dbReference type="Gene3D" id="3.30.565.10">
    <property type="entry name" value="Histidine kinase-like ATPase, C-terminal domain"/>
    <property type="match status" value="1"/>
</dbReference>
<feature type="domain" description="Signal transduction histidine kinase subgroup 3 dimerisation and phosphoacceptor" evidence="11">
    <location>
        <begin position="237"/>
        <end position="302"/>
    </location>
</feature>
<evidence type="ECO:0000256" key="6">
    <source>
        <dbReference type="ARBA" id="ARBA00022777"/>
    </source>
</evidence>
<evidence type="ECO:0000256" key="1">
    <source>
        <dbReference type="ARBA" id="ARBA00000085"/>
    </source>
</evidence>
<evidence type="ECO:0000259" key="12">
    <source>
        <dbReference type="Pfam" id="PF13796"/>
    </source>
</evidence>
<dbReference type="GO" id="GO:0000155">
    <property type="term" value="F:phosphorelay sensor kinase activity"/>
    <property type="evidence" value="ECO:0007669"/>
    <property type="project" value="InterPro"/>
</dbReference>
<organism evidence="13 14">
    <name type="scientific">Microlunatus parietis</name>
    <dbReference type="NCBI Taxonomy" id="682979"/>
    <lineage>
        <taxon>Bacteria</taxon>
        <taxon>Bacillati</taxon>
        <taxon>Actinomycetota</taxon>
        <taxon>Actinomycetes</taxon>
        <taxon>Propionibacteriales</taxon>
        <taxon>Propionibacteriaceae</taxon>
        <taxon>Microlunatus</taxon>
    </lineage>
</organism>
<keyword evidence="6 13" id="KW-0418">Kinase</keyword>
<dbReference type="InterPro" id="IPR025828">
    <property type="entry name" value="Put_sensor_dom"/>
</dbReference>
<keyword evidence="5" id="KW-0547">Nucleotide-binding</keyword>
<dbReference type="EC" id="2.7.13.3" evidence="2"/>
<sequence>MSARAPWQAMVQPPRRFLLSRWPWLSLAYLLSGVGVGVVIGACFALIVIAMTVMVQQIVVTRLSPQTVLALVGVIVLLCVFVLCGLGLARVERFRVRMVDAEPIDRPRNRSGHTDLRVWAATRLRDPLTWQEIGYAVVCTILCLMDGVVLAVFVAPFVMAVLSIIDIIAGSNVLESLAVAVISLVLVPFFAYLVTAWAGARAAISRAVLAPKESELGRRLTEVTTSRARLVDAFESERRRIERDLHDGTQQRLVALSVELGLARMDVPEGSEAADRLAQAQEQARLALVELRELVRGVYPQVLVERGLATALADLASRSPVAVDTRLSVEDRYPSPVETAIYFAVAEALTNVAKHARAGLATVSLDWRTDRLIAEVTDDGQGGADPSVGSGMLGLADRLAVVDGRMYVSSPPGGPTVVRFEVPCQPLTCP</sequence>
<dbReference type="Gene3D" id="1.20.5.1930">
    <property type="match status" value="1"/>
</dbReference>
<name>A0A7Y9IBB9_9ACTN</name>
<dbReference type="InterPro" id="IPR036890">
    <property type="entry name" value="HATPase_C_sf"/>
</dbReference>
<evidence type="ECO:0000259" key="11">
    <source>
        <dbReference type="Pfam" id="PF07730"/>
    </source>
</evidence>
<keyword evidence="3" id="KW-0597">Phosphoprotein</keyword>
<accession>A0A7Y9IBB9</accession>
<feature type="domain" description="Putative sensor" evidence="12">
    <location>
        <begin position="48"/>
        <end position="209"/>
    </location>
</feature>
<evidence type="ECO:0000256" key="7">
    <source>
        <dbReference type="ARBA" id="ARBA00022840"/>
    </source>
</evidence>
<feature type="transmembrane region" description="Helical" evidence="9">
    <location>
        <begin position="24"/>
        <end position="55"/>
    </location>
</feature>
<dbReference type="GO" id="GO:0016020">
    <property type="term" value="C:membrane"/>
    <property type="evidence" value="ECO:0007669"/>
    <property type="project" value="InterPro"/>
</dbReference>
<dbReference type="GO" id="GO:0046983">
    <property type="term" value="F:protein dimerization activity"/>
    <property type="evidence" value="ECO:0007669"/>
    <property type="project" value="InterPro"/>
</dbReference>
<dbReference type="Pfam" id="PF13796">
    <property type="entry name" value="Sensor"/>
    <property type="match status" value="1"/>
</dbReference>
<evidence type="ECO:0000256" key="9">
    <source>
        <dbReference type="SAM" id="Phobius"/>
    </source>
</evidence>
<evidence type="ECO:0000313" key="13">
    <source>
        <dbReference type="EMBL" id="NYE73431.1"/>
    </source>
</evidence>
<keyword evidence="8" id="KW-0902">Two-component regulatory system</keyword>
<feature type="transmembrane region" description="Helical" evidence="9">
    <location>
        <begin position="67"/>
        <end position="89"/>
    </location>
</feature>
<reference evidence="13 14" key="1">
    <citation type="submission" date="2020-07" db="EMBL/GenBank/DDBJ databases">
        <title>Sequencing the genomes of 1000 actinobacteria strains.</title>
        <authorList>
            <person name="Klenk H.-P."/>
        </authorList>
    </citation>
    <scope>NUCLEOTIDE SEQUENCE [LARGE SCALE GENOMIC DNA]</scope>
    <source>
        <strain evidence="13 14">DSM 22083</strain>
    </source>
</reference>
<proteinExistence type="predicted"/>
<dbReference type="InterPro" id="IPR011712">
    <property type="entry name" value="Sig_transdc_His_kin_sub3_dim/P"/>
</dbReference>
<dbReference type="CDD" id="cd16917">
    <property type="entry name" value="HATPase_UhpB-NarQ-NarX-like"/>
    <property type="match status" value="1"/>
</dbReference>
<evidence type="ECO:0000256" key="2">
    <source>
        <dbReference type="ARBA" id="ARBA00012438"/>
    </source>
</evidence>
<evidence type="ECO:0000313" key="14">
    <source>
        <dbReference type="Proteomes" id="UP000569914"/>
    </source>
</evidence>
<feature type="transmembrane region" description="Helical" evidence="9">
    <location>
        <begin position="177"/>
        <end position="200"/>
    </location>
</feature>
<dbReference type="EMBL" id="JACCBU010000001">
    <property type="protein sequence ID" value="NYE73431.1"/>
    <property type="molecule type" value="Genomic_DNA"/>
</dbReference>
<evidence type="ECO:0000256" key="4">
    <source>
        <dbReference type="ARBA" id="ARBA00022679"/>
    </source>
</evidence>
<evidence type="ECO:0000256" key="5">
    <source>
        <dbReference type="ARBA" id="ARBA00022741"/>
    </source>
</evidence>
<comment type="caution">
    <text evidence="13">The sequence shown here is derived from an EMBL/GenBank/DDBJ whole genome shotgun (WGS) entry which is preliminary data.</text>
</comment>